<reference evidence="2" key="2">
    <citation type="submission" date="2023-06" db="EMBL/GenBank/DDBJ databases">
        <authorList>
            <consortium name="Lawrence Berkeley National Laboratory"/>
            <person name="Haridas S."/>
            <person name="Hensen N."/>
            <person name="Bonometti L."/>
            <person name="Westerberg I."/>
            <person name="Brannstrom I.O."/>
            <person name="Guillou S."/>
            <person name="Cros-Aarteil S."/>
            <person name="Calhoun S."/>
            <person name="Kuo A."/>
            <person name="Mondo S."/>
            <person name="Pangilinan J."/>
            <person name="Riley R."/>
            <person name="Labutti K."/>
            <person name="Andreopoulos B."/>
            <person name="Lipzen A."/>
            <person name="Chen C."/>
            <person name="Yanf M."/>
            <person name="Daum C."/>
            <person name="Ng V."/>
            <person name="Clum A."/>
            <person name="Steindorff A."/>
            <person name="Ohm R."/>
            <person name="Martin F."/>
            <person name="Silar P."/>
            <person name="Natvig D."/>
            <person name="Lalanne C."/>
            <person name="Gautier V."/>
            <person name="Ament-Velasquez S.L."/>
            <person name="Kruys A."/>
            <person name="Hutchinson M.I."/>
            <person name="Powell A.J."/>
            <person name="Barry K."/>
            <person name="Miller A.N."/>
            <person name="Grigoriev I.V."/>
            <person name="Debuchy R."/>
            <person name="Gladieux P."/>
            <person name="Thoren M.H."/>
            <person name="Johannesson H."/>
        </authorList>
    </citation>
    <scope>NUCLEOTIDE SEQUENCE</scope>
    <source>
        <strain evidence="2">CBS 958.72</strain>
    </source>
</reference>
<gene>
    <name evidence="2" type="ORF">B0T24DRAFT_696937</name>
</gene>
<feature type="region of interest" description="Disordered" evidence="1">
    <location>
        <begin position="311"/>
        <end position="363"/>
    </location>
</feature>
<organism evidence="2 3">
    <name type="scientific">Lasiosphaeria ovina</name>
    <dbReference type="NCBI Taxonomy" id="92902"/>
    <lineage>
        <taxon>Eukaryota</taxon>
        <taxon>Fungi</taxon>
        <taxon>Dikarya</taxon>
        <taxon>Ascomycota</taxon>
        <taxon>Pezizomycotina</taxon>
        <taxon>Sordariomycetes</taxon>
        <taxon>Sordariomycetidae</taxon>
        <taxon>Sordariales</taxon>
        <taxon>Lasiosphaeriaceae</taxon>
        <taxon>Lasiosphaeria</taxon>
    </lineage>
</organism>
<accession>A0AAE0NFD1</accession>
<dbReference type="AlphaFoldDB" id="A0AAE0NFD1"/>
<evidence type="ECO:0000256" key="1">
    <source>
        <dbReference type="SAM" id="MobiDB-lite"/>
    </source>
</evidence>
<evidence type="ECO:0000313" key="2">
    <source>
        <dbReference type="EMBL" id="KAK3380479.1"/>
    </source>
</evidence>
<proteinExistence type="predicted"/>
<keyword evidence="3" id="KW-1185">Reference proteome</keyword>
<dbReference type="EMBL" id="JAULSN010000002">
    <property type="protein sequence ID" value="KAK3380479.1"/>
    <property type="molecule type" value="Genomic_DNA"/>
</dbReference>
<dbReference type="Proteomes" id="UP001287356">
    <property type="component" value="Unassembled WGS sequence"/>
</dbReference>
<name>A0AAE0NFD1_9PEZI</name>
<reference evidence="2" key="1">
    <citation type="journal article" date="2023" name="Mol. Phylogenet. Evol.">
        <title>Genome-scale phylogeny and comparative genomics of the fungal order Sordariales.</title>
        <authorList>
            <person name="Hensen N."/>
            <person name="Bonometti L."/>
            <person name="Westerberg I."/>
            <person name="Brannstrom I.O."/>
            <person name="Guillou S."/>
            <person name="Cros-Aarteil S."/>
            <person name="Calhoun S."/>
            <person name="Haridas S."/>
            <person name="Kuo A."/>
            <person name="Mondo S."/>
            <person name="Pangilinan J."/>
            <person name="Riley R."/>
            <person name="LaButti K."/>
            <person name="Andreopoulos B."/>
            <person name="Lipzen A."/>
            <person name="Chen C."/>
            <person name="Yan M."/>
            <person name="Daum C."/>
            <person name="Ng V."/>
            <person name="Clum A."/>
            <person name="Steindorff A."/>
            <person name="Ohm R.A."/>
            <person name="Martin F."/>
            <person name="Silar P."/>
            <person name="Natvig D.O."/>
            <person name="Lalanne C."/>
            <person name="Gautier V."/>
            <person name="Ament-Velasquez S.L."/>
            <person name="Kruys A."/>
            <person name="Hutchinson M.I."/>
            <person name="Powell A.J."/>
            <person name="Barry K."/>
            <person name="Miller A.N."/>
            <person name="Grigoriev I.V."/>
            <person name="Debuchy R."/>
            <person name="Gladieux P."/>
            <person name="Hiltunen Thoren M."/>
            <person name="Johannesson H."/>
        </authorList>
    </citation>
    <scope>NUCLEOTIDE SEQUENCE</scope>
    <source>
        <strain evidence="2">CBS 958.72</strain>
    </source>
</reference>
<feature type="compositionally biased region" description="Acidic residues" evidence="1">
    <location>
        <begin position="326"/>
        <end position="356"/>
    </location>
</feature>
<protein>
    <submittedName>
        <fullName evidence="2">Uncharacterized protein</fullName>
    </submittedName>
</protein>
<comment type="caution">
    <text evidence="2">The sequence shown here is derived from an EMBL/GenBank/DDBJ whole genome shotgun (WGS) entry which is preliminary data.</text>
</comment>
<evidence type="ECO:0000313" key="3">
    <source>
        <dbReference type="Proteomes" id="UP001287356"/>
    </source>
</evidence>
<sequence>MSDIDDTNFARRLPFIVRYYWDNRGATNFSQLIPPEVYVAREPMVYLLLLRDYIRPCTEICNPCKVKCCETFIRGASGRKFYWNTNVQQLHWLKDEELLDAKLAKLGYTKDNGYGVFKDEAEIWVDKSYEMLTLTLSVWLNLTRGVTICTKYGTDRKTYHPVLVSALVRRLRFMIKGGYTIHNLAQDGGQALQQFLMDTNFNLDCHYMPRDCTCRLYRDALGGKNANEFTALEWVDIVLNTARKQIDGQIIGSWDVLNNNRPAIWHEQNLRPLCSGYTVEESWHEWTFRARWTNEPFDEVLLDEPSGIAEARARAERRQARAGSEPSEESEESEENEESEESEENEESESSESEDEGPIRRGVEVREKAMYHVIKYELCSMWDPKHAHFKPLHDVEEEVSSKKKDDIEADNKLYTPYTASVPYFKEAGSWCLYRWDDEPIHSEETPHENPRLYCISVPFFTNP</sequence>